<dbReference type="RefSeq" id="YP_006489188.1">
    <property type="nucleotide sequence ID" value="NC_018088.1"/>
</dbReference>
<accession>I3UM83</accession>
<dbReference type="KEGG" id="vg:13165568"/>
<dbReference type="GeneID" id="13165568"/>
<gene>
    <name evidence="1" type="ORF">COPG_00002</name>
</gene>
<organism evidence="1 2">
    <name type="scientific">Colwellia phage 9A</name>
    <dbReference type="NCBI Taxonomy" id="765765"/>
    <lineage>
        <taxon>Viruses</taxon>
        <taxon>Duplodnaviria</taxon>
        <taxon>Heunggongvirae</taxon>
        <taxon>Uroviricota</taxon>
        <taxon>Caudoviricetes</taxon>
        <taxon>Franklinbayvirus</taxon>
        <taxon>Franklinbayvirus fv9A</taxon>
    </lineage>
</organism>
<protein>
    <submittedName>
        <fullName evidence="1">Uncharacterized protein</fullName>
    </submittedName>
</protein>
<evidence type="ECO:0000313" key="2">
    <source>
        <dbReference type="Proteomes" id="UP000005266"/>
    </source>
</evidence>
<evidence type="ECO:0000313" key="1">
    <source>
        <dbReference type="EMBL" id="AFK66598.1"/>
    </source>
</evidence>
<name>I3UM83_9CAUD</name>
<dbReference type="EMBL" id="HQ317390">
    <property type="protein sequence ID" value="AFK66598.1"/>
    <property type="molecule type" value="Genomic_DNA"/>
</dbReference>
<reference evidence="1 2" key="1">
    <citation type="journal article" date="2013" name="Extremophiles">
        <title>Genomic analysis of cold-active Colwelliaphage 9A and psychrophilic phage-host interactions.</title>
        <authorList>
            <person name="Colangelo-Lillis J.R."/>
            <person name="Deming J.W."/>
        </authorList>
    </citation>
    <scope>NUCLEOTIDE SEQUENCE [LARGE SCALE GENOMIC DNA]</scope>
    <source>
        <strain evidence="1">9A</strain>
    </source>
</reference>
<keyword evidence="2" id="KW-1185">Reference proteome</keyword>
<sequence length="168" mass="19408">MYCMYDSPSDKARKDSQVDNLVVKAKNDLRNAVKLAGGEISVLGFRGKVYPDNVDDLVYTKELMNIYQKQLESGLTCMLPSHYLEELKKVGTDLCRIITLRNNIGFEVQSKSNVMYSNMIDSTKKYWTQEKLNVKVLEMRKNLHLFSTDVECMALMYAIEKRLLDFVI</sequence>
<proteinExistence type="predicted"/>
<dbReference type="Proteomes" id="UP000005266">
    <property type="component" value="Segment"/>
</dbReference>